<dbReference type="InterPro" id="IPR007657">
    <property type="entry name" value="Glycosyltransferase_61"/>
</dbReference>
<keyword evidence="2" id="KW-0808">Transferase</keyword>
<keyword evidence="4" id="KW-0472">Membrane</keyword>
<evidence type="ECO:0000256" key="4">
    <source>
        <dbReference type="SAM" id="Phobius"/>
    </source>
</evidence>
<keyword evidence="3" id="KW-0325">Glycoprotein</keyword>
<reference evidence="6 7" key="1">
    <citation type="submission" date="2018-08" db="EMBL/GenBank/DDBJ databases">
        <title>Genomic investigation of the strawberry pathogen Phytophthora fragariae indicates pathogenicity is determined by transcriptional variation in three key races.</title>
        <authorList>
            <person name="Adams T.M."/>
            <person name="Armitage A.D."/>
            <person name="Sobczyk M.K."/>
            <person name="Bates H.J."/>
            <person name="Dunwell J.M."/>
            <person name="Nellist C.F."/>
            <person name="Harrison R.J."/>
        </authorList>
    </citation>
    <scope>NUCLEOTIDE SEQUENCE [LARGE SCALE GENOMIC DNA]</scope>
    <source>
        <strain evidence="6 7">NOV-9</strain>
    </source>
</reference>
<accession>A0A6A3EBN7</accession>
<keyword evidence="4" id="KW-1133">Transmembrane helix</keyword>
<evidence type="ECO:0000256" key="3">
    <source>
        <dbReference type="ARBA" id="ARBA00023180"/>
    </source>
</evidence>
<dbReference type="InterPro" id="IPR049625">
    <property type="entry name" value="Glyco_transf_61_cat"/>
</dbReference>
<dbReference type="Proteomes" id="UP000429523">
    <property type="component" value="Unassembled WGS sequence"/>
</dbReference>
<organism evidence="6 7">
    <name type="scientific">Phytophthora fragariae</name>
    <dbReference type="NCBI Taxonomy" id="53985"/>
    <lineage>
        <taxon>Eukaryota</taxon>
        <taxon>Sar</taxon>
        <taxon>Stramenopiles</taxon>
        <taxon>Oomycota</taxon>
        <taxon>Peronosporomycetes</taxon>
        <taxon>Peronosporales</taxon>
        <taxon>Peronosporaceae</taxon>
        <taxon>Phytophthora</taxon>
    </lineage>
</organism>
<protein>
    <recommendedName>
        <fullName evidence="5">Glycosyltransferase 61 catalytic domain-containing protein</fullName>
    </recommendedName>
</protein>
<dbReference type="GO" id="GO:0016757">
    <property type="term" value="F:glycosyltransferase activity"/>
    <property type="evidence" value="ECO:0007669"/>
    <property type="project" value="UniProtKB-KW"/>
</dbReference>
<evidence type="ECO:0000259" key="5">
    <source>
        <dbReference type="Pfam" id="PF04577"/>
    </source>
</evidence>
<proteinExistence type="predicted"/>
<evidence type="ECO:0000256" key="2">
    <source>
        <dbReference type="ARBA" id="ARBA00022679"/>
    </source>
</evidence>
<evidence type="ECO:0000313" key="6">
    <source>
        <dbReference type="EMBL" id="KAE8928520.1"/>
    </source>
</evidence>
<name>A0A6A3EBN7_9STRA</name>
<gene>
    <name evidence="6" type="ORF">PF009_g21342</name>
</gene>
<comment type="caution">
    <text evidence="6">The sequence shown here is derived from an EMBL/GenBank/DDBJ whole genome shotgun (WGS) entry which is preliminary data.</text>
</comment>
<dbReference type="EMBL" id="QXGF01001666">
    <property type="protein sequence ID" value="KAE8928520.1"/>
    <property type="molecule type" value="Genomic_DNA"/>
</dbReference>
<feature type="transmembrane region" description="Helical" evidence="4">
    <location>
        <begin position="129"/>
        <end position="148"/>
    </location>
</feature>
<keyword evidence="1" id="KW-0328">Glycosyltransferase</keyword>
<dbReference type="Pfam" id="PF04577">
    <property type="entry name" value="Glyco_transf_61"/>
    <property type="match status" value="1"/>
</dbReference>
<dbReference type="PANTHER" id="PTHR20961:SF124">
    <property type="entry name" value="GLYCOSYLTRANSFERASE"/>
    <property type="match status" value="1"/>
</dbReference>
<sequence length="656" mass="75004">MTLLVTCVKTPEDWEKARAIRLQVFIHEQHERVDLFILAAFFEKKGFYEKCGYSCIDDEIFVDEGAKQCWMTKAAYPVVESRRLCDLRPSSGTPWPFLISPFAMVARPLNVMKKVSPNSGASSCSKRRMWLWGGLVSAMVLVSFLNVFETLTSFQFVSTSSGSSSDSVQVKGPIESTKDEDLQMFPVGVRHFQHAIHHQVRDEFEDDEQVDETGERMASPVRWPSTKGSKSECLYARDYGLIERLDNSSRTFCTAGARANGSTYTFFHVPEAGVRATKLQNFGLDLRGAEIAQDIDNLADNGGGHDPRFRYRKSSAFCSCVERQDREHGAPSIWKDYFAGGPSDQDPNCDTFQDSVGDKLTLTRAVVMVRKDDHNPFFQISAMLNAWVMMKTIGWDRNTTQLVTLDRALPSPVDDLRHALLGPERPVIDGEVFQDRVVHFESALLPPYEVTGPLMSHLDDNQPCHANAMIADFRDAALKSMAVTPHNAKSDPQRCLVTIISRRPYGGRRIQRVWQNEDEIVGRMRAEYRDAYRFGECEFQSLEFTNMTMHDQMRAMVDSDVVIGMHGAGMVNVMWTRPETLVIEIFPRRRYRWGYRNLCQYLGCKWHEFRSGRDVRVHTFDPNDMDKFIPFIQWRSFFDPLFRDVVDRLEEKVGGS</sequence>
<evidence type="ECO:0000256" key="1">
    <source>
        <dbReference type="ARBA" id="ARBA00022676"/>
    </source>
</evidence>
<keyword evidence="4" id="KW-0812">Transmembrane</keyword>
<feature type="domain" description="Glycosyltransferase 61 catalytic" evidence="5">
    <location>
        <begin position="457"/>
        <end position="583"/>
    </location>
</feature>
<dbReference type="PANTHER" id="PTHR20961">
    <property type="entry name" value="GLYCOSYLTRANSFERASE"/>
    <property type="match status" value="1"/>
</dbReference>
<dbReference type="AlphaFoldDB" id="A0A6A3EBN7"/>
<evidence type="ECO:0000313" key="7">
    <source>
        <dbReference type="Proteomes" id="UP000429523"/>
    </source>
</evidence>